<dbReference type="GO" id="GO:0003723">
    <property type="term" value="F:RNA binding"/>
    <property type="evidence" value="ECO:0007669"/>
    <property type="project" value="UniProtKB-KW"/>
</dbReference>
<dbReference type="PANTHER" id="PTHR13943:SF77">
    <property type="entry name" value="LRAT DOMAIN-CONTAINING PROTEIN"/>
    <property type="match status" value="1"/>
</dbReference>
<evidence type="ECO:0000313" key="9">
    <source>
        <dbReference type="Proteomes" id="UP000887568"/>
    </source>
</evidence>
<keyword evidence="3" id="KW-0378">Hydrolase</keyword>
<evidence type="ECO:0000259" key="7">
    <source>
        <dbReference type="PROSITE" id="PS51934"/>
    </source>
</evidence>
<dbReference type="Pfam" id="PF04970">
    <property type="entry name" value="LRAT"/>
    <property type="match status" value="1"/>
</dbReference>
<dbReference type="OrthoDB" id="421951at2759"/>
<dbReference type="Gene3D" id="3.90.1720.10">
    <property type="entry name" value="endopeptidase domain like (from Nostoc punctiforme)"/>
    <property type="match status" value="1"/>
</dbReference>
<evidence type="ECO:0000256" key="3">
    <source>
        <dbReference type="ARBA" id="ARBA00022801"/>
    </source>
</evidence>
<name>A0A914AES3_PATMI</name>
<evidence type="ECO:0000256" key="6">
    <source>
        <dbReference type="SAM" id="Phobius"/>
    </source>
</evidence>
<feature type="transmembrane region" description="Helical" evidence="6">
    <location>
        <begin position="165"/>
        <end position="183"/>
    </location>
</feature>
<organism evidence="8 9">
    <name type="scientific">Patiria miniata</name>
    <name type="common">Bat star</name>
    <name type="synonym">Asterina miniata</name>
    <dbReference type="NCBI Taxonomy" id="46514"/>
    <lineage>
        <taxon>Eukaryota</taxon>
        <taxon>Metazoa</taxon>
        <taxon>Echinodermata</taxon>
        <taxon>Eleutherozoa</taxon>
        <taxon>Asterozoa</taxon>
        <taxon>Asteroidea</taxon>
        <taxon>Valvatacea</taxon>
        <taxon>Valvatida</taxon>
        <taxon>Asterinidae</taxon>
        <taxon>Patiria</taxon>
    </lineage>
</organism>
<keyword evidence="6" id="KW-1133">Transmembrane helix</keyword>
<keyword evidence="9" id="KW-1185">Reference proteome</keyword>
<keyword evidence="6" id="KW-0472">Membrane</keyword>
<evidence type="ECO:0000256" key="2">
    <source>
        <dbReference type="ARBA" id="ARBA00022679"/>
    </source>
</evidence>
<keyword evidence="4" id="KW-0443">Lipid metabolism</keyword>
<dbReference type="GO" id="GO:0008970">
    <property type="term" value="F:phospholipase A1 activity"/>
    <property type="evidence" value="ECO:0007669"/>
    <property type="project" value="TreeGrafter"/>
</dbReference>
<dbReference type="GO" id="GO:0016410">
    <property type="term" value="F:N-acyltransferase activity"/>
    <property type="evidence" value="ECO:0007669"/>
    <property type="project" value="TreeGrafter"/>
</dbReference>
<dbReference type="AlphaFoldDB" id="A0A914AES3"/>
<keyword evidence="2" id="KW-0808">Transferase</keyword>
<dbReference type="RefSeq" id="XP_038061859.1">
    <property type="nucleotide sequence ID" value="XM_038205931.1"/>
</dbReference>
<dbReference type="PROSITE" id="PS50889">
    <property type="entry name" value="S4"/>
    <property type="match status" value="1"/>
</dbReference>
<accession>A0A914AES3</accession>
<evidence type="ECO:0000313" key="8">
    <source>
        <dbReference type="EnsemblMetazoa" id="XP_038061859.1"/>
    </source>
</evidence>
<dbReference type="GO" id="GO:0005737">
    <property type="term" value="C:cytoplasm"/>
    <property type="evidence" value="ECO:0007669"/>
    <property type="project" value="TreeGrafter"/>
</dbReference>
<dbReference type="GO" id="GO:0004623">
    <property type="term" value="F:phospholipase A2 activity"/>
    <property type="evidence" value="ECO:0007669"/>
    <property type="project" value="TreeGrafter"/>
</dbReference>
<evidence type="ECO:0000256" key="4">
    <source>
        <dbReference type="ARBA" id="ARBA00023098"/>
    </source>
</evidence>
<dbReference type="InterPro" id="IPR051496">
    <property type="entry name" value="H-rev107_PLA/AT"/>
</dbReference>
<dbReference type="Proteomes" id="UP000887568">
    <property type="component" value="Unplaced"/>
</dbReference>
<dbReference type="PROSITE" id="PS51934">
    <property type="entry name" value="LRAT"/>
    <property type="match status" value="1"/>
</dbReference>
<dbReference type="EnsemblMetazoa" id="XM_038205931.1">
    <property type="protein sequence ID" value="XP_038061859.1"/>
    <property type="gene ID" value="LOC119732422"/>
</dbReference>
<dbReference type="InterPro" id="IPR007053">
    <property type="entry name" value="LRAT_dom"/>
</dbReference>
<protein>
    <recommendedName>
        <fullName evidence="7">LRAT domain-containing protein</fullName>
    </recommendedName>
</protein>
<feature type="domain" description="LRAT" evidence="7">
    <location>
        <begin position="32"/>
        <end position="159"/>
    </location>
</feature>
<sequence>MASNNNYGIEGKWYTSADIKDLEDEVSLGDRVEFDRGGVCAHWGIFVGPYQDMRHAVIHFGIFEGGSEFVKKKAIGIPHAASKKPEILADTIGKILGGSGRVRINNSRDYKEKPLDPGDIIEIAKTMHRDQTPIDYNLVHSNCEHFVNICRYNDPHSDQITALQTAGYLLTLAIGAIGAVIGLG</sequence>
<proteinExistence type="inferred from homology"/>
<evidence type="ECO:0000256" key="5">
    <source>
        <dbReference type="PROSITE-ProRule" id="PRU00182"/>
    </source>
</evidence>
<reference evidence="8" key="1">
    <citation type="submission" date="2022-11" db="UniProtKB">
        <authorList>
            <consortium name="EnsemblMetazoa"/>
        </authorList>
    </citation>
    <scope>IDENTIFICATION</scope>
</reference>
<evidence type="ECO:0000256" key="1">
    <source>
        <dbReference type="ARBA" id="ARBA00007824"/>
    </source>
</evidence>
<dbReference type="GO" id="GO:0070292">
    <property type="term" value="P:N-acylphosphatidylethanolamine metabolic process"/>
    <property type="evidence" value="ECO:0007669"/>
    <property type="project" value="TreeGrafter"/>
</dbReference>
<keyword evidence="5" id="KW-0694">RNA-binding</keyword>
<dbReference type="GeneID" id="119732422"/>
<dbReference type="PANTHER" id="PTHR13943">
    <property type="entry name" value="HRAS-LIKE SUPPRESSOR - RELATED"/>
    <property type="match status" value="1"/>
</dbReference>
<comment type="similarity">
    <text evidence="1">Belongs to the H-rev107 family.</text>
</comment>
<keyword evidence="6" id="KW-0812">Transmembrane</keyword>